<evidence type="ECO:0000313" key="1">
    <source>
        <dbReference type="EMBL" id="MBI3014375.1"/>
    </source>
</evidence>
<dbReference type="Proteomes" id="UP000741360">
    <property type="component" value="Unassembled WGS sequence"/>
</dbReference>
<accession>A0A932GP19</accession>
<organism evidence="1 2">
    <name type="scientific">Tectimicrobiota bacterium</name>
    <dbReference type="NCBI Taxonomy" id="2528274"/>
    <lineage>
        <taxon>Bacteria</taxon>
        <taxon>Pseudomonadati</taxon>
        <taxon>Nitrospinota/Tectimicrobiota group</taxon>
        <taxon>Candidatus Tectimicrobiota</taxon>
    </lineage>
</organism>
<reference evidence="1" key="1">
    <citation type="submission" date="2020-07" db="EMBL/GenBank/DDBJ databases">
        <title>Huge and variable diversity of episymbiotic CPR bacteria and DPANN archaea in groundwater ecosystems.</title>
        <authorList>
            <person name="He C.Y."/>
            <person name="Keren R."/>
            <person name="Whittaker M."/>
            <person name="Farag I.F."/>
            <person name="Doudna J."/>
            <person name="Cate J.H.D."/>
            <person name="Banfield J.F."/>
        </authorList>
    </citation>
    <scope>NUCLEOTIDE SEQUENCE</scope>
    <source>
        <strain evidence="1">NC_groundwater_717_Ag_S-0.2um_59_8</strain>
    </source>
</reference>
<comment type="caution">
    <text evidence="1">The sequence shown here is derived from an EMBL/GenBank/DDBJ whole genome shotgun (WGS) entry which is preliminary data.</text>
</comment>
<protein>
    <submittedName>
        <fullName evidence="1">Uncharacterized protein</fullName>
    </submittedName>
</protein>
<name>A0A932GP19_UNCTE</name>
<dbReference type="EMBL" id="JACPSX010000090">
    <property type="protein sequence ID" value="MBI3014375.1"/>
    <property type="molecule type" value="Genomic_DNA"/>
</dbReference>
<proteinExistence type="predicted"/>
<gene>
    <name evidence="1" type="ORF">HYY65_04795</name>
</gene>
<dbReference type="AlphaFoldDB" id="A0A932GP19"/>
<evidence type="ECO:0000313" key="2">
    <source>
        <dbReference type="Proteomes" id="UP000741360"/>
    </source>
</evidence>
<sequence length="107" mass="12487">MKIDIDNLTEAELIDLNNRIVERLRFLHQMRAHAKMLEFKIGDRVSFEPEGRSVVVGMLTRYNRKTVTVITDGGERWNVAPSLLRRPEDSGRSEDHAPNVIRLRKKY</sequence>